<keyword evidence="5" id="KW-1185">Reference proteome</keyword>
<dbReference type="AlphaFoldDB" id="A0A6A4HYY8"/>
<dbReference type="OrthoDB" id="5340910at2759"/>
<evidence type="ECO:0000256" key="2">
    <source>
        <dbReference type="SAM" id="MobiDB-lite"/>
    </source>
</evidence>
<dbReference type="Gene3D" id="2.30.30.40">
    <property type="entry name" value="SH3 Domains"/>
    <property type="match status" value="1"/>
</dbReference>
<dbReference type="InterPro" id="IPR036028">
    <property type="entry name" value="SH3-like_dom_sf"/>
</dbReference>
<proteinExistence type="predicted"/>
<evidence type="ECO:0000256" key="1">
    <source>
        <dbReference type="ARBA" id="ARBA00022443"/>
    </source>
</evidence>
<dbReference type="EMBL" id="ML769427">
    <property type="protein sequence ID" value="KAE9403241.1"/>
    <property type="molecule type" value="Genomic_DNA"/>
</dbReference>
<dbReference type="Proteomes" id="UP000799118">
    <property type="component" value="Unassembled WGS sequence"/>
</dbReference>
<keyword evidence="1" id="KW-0728">SH3 domain</keyword>
<accession>A0A6A4HYY8</accession>
<organism evidence="4 5">
    <name type="scientific">Gymnopus androsaceus JB14</name>
    <dbReference type="NCBI Taxonomy" id="1447944"/>
    <lineage>
        <taxon>Eukaryota</taxon>
        <taxon>Fungi</taxon>
        <taxon>Dikarya</taxon>
        <taxon>Basidiomycota</taxon>
        <taxon>Agaricomycotina</taxon>
        <taxon>Agaricomycetes</taxon>
        <taxon>Agaricomycetidae</taxon>
        <taxon>Agaricales</taxon>
        <taxon>Marasmiineae</taxon>
        <taxon>Omphalotaceae</taxon>
        <taxon>Gymnopus</taxon>
    </lineage>
</organism>
<gene>
    <name evidence="4" type="ORF">BT96DRAFT_878875</name>
</gene>
<sequence>MSVRPFSPSEMFSFPKPPRNSVSSSALLTPPAHVHEFSESEIVRRPFVPSLDDELAVEVGDIVTLLRVFPDGWALARALEAKIPGLIPVDCFRQAGEDFPAFLAAAKRMSSRV</sequence>
<reference evidence="4" key="1">
    <citation type="journal article" date="2019" name="Environ. Microbiol.">
        <title>Fungal ecological strategies reflected in gene transcription - a case study of two litter decomposers.</title>
        <authorList>
            <person name="Barbi F."/>
            <person name="Kohler A."/>
            <person name="Barry K."/>
            <person name="Baskaran P."/>
            <person name="Daum C."/>
            <person name="Fauchery L."/>
            <person name="Ihrmark K."/>
            <person name="Kuo A."/>
            <person name="LaButti K."/>
            <person name="Lipzen A."/>
            <person name="Morin E."/>
            <person name="Grigoriev I.V."/>
            <person name="Henrissat B."/>
            <person name="Lindahl B."/>
            <person name="Martin F."/>
        </authorList>
    </citation>
    <scope>NUCLEOTIDE SEQUENCE</scope>
    <source>
        <strain evidence="4">JB14</strain>
    </source>
</reference>
<evidence type="ECO:0000259" key="3">
    <source>
        <dbReference type="Pfam" id="PF00018"/>
    </source>
</evidence>
<feature type="domain" description="SH3" evidence="3">
    <location>
        <begin position="46"/>
        <end position="89"/>
    </location>
</feature>
<name>A0A6A4HYY8_9AGAR</name>
<dbReference type="Pfam" id="PF00018">
    <property type="entry name" value="SH3_1"/>
    <property type="match status" value="1"/>
</dbReference>
<evidence type="ECO:0000313" key="5">
    <source>
        <dbReference type="Proteomes" id="UP000799118"/>
    </source>
</evidence>
<feature type="region of interest" description="Disordered" evidence="2">
    <location>
        <begin position="1"/>
        <end position="26"/>
    </location>
</feature>
<dbReference type="SUPFAM" id="SSF50044">
    <property type="entry name" value="SH3-domain"/>
    <property type="match status" value="1"/>
</dbReference>
<dbReference type="InterPro" id="IPR001452">
    <property type="entry name" value="SH3_domain"/>
</dbReference>
<evidence type="ECO:0000313" key="4">
    <source>
        <dbReference type="EMBL" id="KAE9403241.1"/>
    </source>
</evidence>
<protein>
    <recommendedName>
        <fullName evidence="3">SH3 domain-containing protein</fullName>
    </recommendedName>
</protein>